<evidence type="ECO:0000256" key="1">
    <source>
        <dbReference type="SAM" id="Coils"/>
    </source>
</evidence>
<keyword evidence="2" id="KW-0812">Transmembrane</keyword>
<protein>
    <submittedName>
        <fullName evidence="3">Uncharacterized protein</fullName>
    </submittedName>
</protein>
<evidence type="ECO:0000256" key="2">
    <source>
        <dbReference type="SAM" id="Phobius"/>
    </source>
</evidence>
<dbReference type="EMBL" id="PP511379">
    <property type="protein sequence ID" value="XCD03692.1"/>
    <property type="molecule type" value="Genomic_DNA"/>
</dbReference>
<keyword evidence="1" id="KW-0175">Coiled coil</keyword>
<sequence>MTPIEISLIVMTAAAIGGICASCRNFQRLQKLSDTIEENKRQLDEIRSDAEQWKDTTVAIMDALATEAYVMEDCGNHCFMVTFDTGDGSVSPFCYSYDPNDPDDRKYKLLHAQEVADKLNEKP</sequence>
<feature type="coiled-coil region" evidence="1">
    <location>
        <begin position="29"/>
        <end position="56"/>
    </location>
</feature>
<reference evidence="3" key="1">
    <citation type="submission" date="2024-03" db="EMBL/GenBank/DDBJ databases">
        <title>Diverse circular DNA viruses in blood, oral, and fecal samples of captive lemurs.</title>
        <authorList>
            <person name="Paietta E.N."/>
            <person name="Kraberger S."/>
            <person name="Lund M.C."/>
            <person name="Custer J.M."/>
            <person name="Vargas K.M."/>
            <person name="Ehmke E.E."/>
            <person name="Yoder A.D."/>
            <person name="Varsani A."/>
        </authorList>
    </citation>
    <scope>NUCLEOTIDE SEQUENCE</scope>
    <source>
        <strain evidence="3">Duke_21_1</strain>
    </source>
</reference>
<keyword evidence="2" id="KW-1133">Transmembrane helix</keyword>
<name>A0AAU8AUT6_9CAUD</name>
<evidence type="ECO:0000313" key="3">
    <source>
        <dbReference type="EMBL" id="XCD03692.1"/>
    </source>
</evidence>
<organism evidence="3">
    <name type="scientific">Dulem virus 40</name>
    <dbReference type="NCBI Taxonomy" id="3145758"/>
    <lineage>
        <taxon>Viruses</taxon>
        <taxon>Duplodnaviria</taxon>
        <taxon>Heunggongvirae</taxon>
        <taxon>Uroviricota</taxon>
        <taxon>Caudoviricetes</taxon>
    </lineage>
</organism>
<keyword evidence="2" id="KW-0472">Membrane</keyword>
<accession>A0AAU8AUT6</accession>
<proteinExistence type="predicted"/>
<feature type="transmembrane region" description="Helical" evidence="2">
    <location>
        <begin position="6"/>
        <end position="23"/>
    </location>
</feature>